<dbReference type="AlphaFoldDB" id="A0A9Q1CE97"/>
<dbReference type="Gene3D" id="3.40.50.11660">
    <property type="entry name" value="Glycosyl transferase family 10, C-terminal domain"/>
    <property type="match status" value="1"/>
</dbReference>
<feature type="domain" description="Fucosyltransferase C-terminal" evidence="14">
    <location>
        <begin position="274"/>
        <end position="441"/>
    </location>
</feature>
<dbReference type="Proteomes" id="UP001152320">
    <property type="component" value="Chromosome 4"/>
</dbReference>
<evidence type="ECO:0000256" key="10">
    <source>
        <dbReference type="ARBA" id="ARBA00023136"/>
    </source>
</evidence>
<dbReference type="Pfam" id="PF17039">
    <property type="entry name" value="Glyco_tran_10_N"/>
    <property type="match status" value="1"/>
</dbReference>
<evidence type="ECO:0000259" key="15">
    <source>
        <dbReference type="Pfam" id="PF17039"/>
    </source>
</evidence>
<evidence type="ECO:0000256" key="3">
    <source>
        <dbReference type="ARBA" id="ARBA00008919"/>
    </source>
</evidence>
<keyword evidence="11" id="KW-0325">Glycoprotein</keyword>
<comment type="subcellular location">
    <subcellularLocation>
        <location evidence="1">Golgi apparatus membrane</location>
        <topology evidence="1">Single-pass type II membrane protein</topology>
    </subcellularLocation>
    <subcellularLocation>
        <location evidence="12">Golgi apparatus</location>
        <location evidence="12">Golgi stack membrane</location>
        <topology evidence="12">Single-pass type II membrane protein</topology>
    </subcellularLocation>
</comment>
<comment type="caution">
    <text evidence="16">The sequence shown here is derived from an EMBL/GenBank/DDBJ whole genome shotgun (WGS) entry which is preliminary data.</text>
</comment>
<keyword evidence="9 12" id="KW-0333">Golgi apparatus</keyword>
<keyword evidence="4 12" id="KW-0328">Glycosyltransferase</keyword>
<protein>
    <recommendedName>
        <fullName evidence="12">Fucosyltransferase</fullName>
        <ecNumber evidence="12">2.4.1.-</ecNumber>
    </recommendedName>
</protein>
<dbReference type="PANTHER" id="PTHR48438:SF1">
    <property type="entry name" value="ALPHA-(1,3)-FUCOSYLTRANSFERASE C-RELATED"/>
    <property type="match status" value="1"/>
</dbReference>
<dbReference type="FunFam" id="3.40.50.11660:FF:000004">
    <property type="entry name" value="Glycoprotein 3-alpha-L-fucosyltransferase A"/>
    <property type="match status" value="1"/>
</dbReference>
<dbReference type="InterPro" id="IPR038577">
    <property type="entry name" value="GT10-like_C_sf"/>
</dbReference>
<evidence type="ECO:0000313" key="17">
    <source>
        <dbReference type="Proteomes" id="UP001152320"/>
    </source>
</evidence>
<organism evidence="16 17">
    <name type="scientific">Holothuria leucospilota</name>
    <name type="common">Black long sea cucumber</name>
    <name type="synonym">Mertensiothuria leucospilota</name>
    <dbReference type="NCBI Taxonomy" id="206669"/>
    <lineage>
        <taxon>Eukaryota</taxon>
        <taxon>Metazoa</taxon>
        <taxon>Echinodermata</taxon>
        <taxon>Eleutherozoa</taxon>
        <taxon>Echinozoa</taxon>
        <taxon>Holothuroidea</taxon>
        <taxon>Aspidochirotacea</taxon>
        <taxon>Aspidochirotida</taxon>
        <taxon>Holothuriidae</taxon>
        <taxon>Holothuria</taxon>
    </lineage>
</organism>
<dbReference type="InterPro" id="IPR001503">
    <property type="entry name" value="Glyco_trans_10"/>
</dbReference>
<dbReference type="GO" id="GO:0000139">
    <property type="term" value="C:Golgi membrane"/>
    <property type="evidence" value="ECO:0007669"/>
    <property type="project" value="UniProtKB-SubCell"/>
</dbReference>
<evidence type="ECO:0000256" key="5">
    <source>
        <dbReference type="ARBA" id="ARBA00022679"/>
    </source>
</evidence>
<dbReference type="OrthoDB" id="427096at2759"/>
<evidence type="ECO:0000256" key="11">
    <source>
        <dbReference type="ARBA" id="ARBA00023180"/>
    </source>
</evidence>
<keyword evidence="8" id="KW-1133">Transmembrane helix</keyword>
<keyword evidence="10" id="KW-0472">Membrane</keyword>
<evidence type="ECO:0000256" key="9">
    <source>
        <dbReference type="ARBA" id="ARBA00023034"/>
    </source>
</evidence>
<sequence length="480" mass="56052">MEPRRKLVLTFTWVATFVLLAMSFSFTLHYNNVRYNRIKVDAILFKDSRDIIRGLPNKARSNESKHASPQAQSSVRNKESVASPDNLRRRNTGHIDIAKIDNGLSVHGKGKTVEDYVLNAGRKHFILNDTINPVYDKSGRCVIRVLMFMLQKMIRRIGKYEGTYHCPELQCDYEITYSTKYEALANKHIVILFLRTKWEWADLHAARPPNQIWVMYARESPRYDHCIVPEDQWYNTSYNWTMTFHEDAHFSVPYGRYIPGVPTVPTNDSRNWAEGKDKLAAWMASNCEIASYPRYHLIKKLSKRFSLDTFGKCGTKKCPKNDPETCNKILSHYKFYFALENAECGQYITEKLWRNAYTLDLVPIVFGAPKADYERLAPPNSFIYLGDFTSHLQLTQYLQKIDRNDTLYNKFFEWKKHGSVEVINFQTIFSDASVCKLIAKYLLVRQKDPADVPDIMPDLMTWWKNTCYDNKNVTQLIRSM</sequence>
<dbReference type="InterPro" id="IPR031481">
    <property type="entry name" value="Glyco_tran_10_N"/>
</dbReference>
<dbReference type="SUPFAM" id="SSF53756">
    <property type="entry name" value="UDP-Glycosyltransferase/glycogen phosphorylase"/>
    <property type="match status" value="1"/>
</dbReference>
<dbReference type="GO" id="GO:0032580">
    <property type="term" value="C:Golgi cisterna membrane"/>
    <property type="evidence" value="ECO:0007669"/>
    <property type="project" value="UniProtKB-SubCell"/>
</dbReference>
<comment type="similarity">
    <text evidence="3 12">Belongs to the glycosyltransferase 10 family.</text>
</comment>
<dbReference type="PANTHER" id="PTHR48438">
    <property type="entry name" value="ALPHA-(1,3)-FUCOSYLTRANSFERASE C-RELATED"/>
    <property type="match status" value="1"/>
</dbReference>
<name>A0A9Q1CE97_HOLLE</name>
<feature type="region of interest" description="Disordered" evidence="13">
    <location>
        <begin position="56"/>
        <end position="88"/>
    </location>
</feature>
<evidence type="ECO:0000256" key="8">
    <source>
        <dbReference type="ARBA" id="ARBA00022989"/>
    </source>
</evidence>
<dbReference type="EC" id="2.4.1.-" evidence="12"/>
<evidence type="ECO:0000313" key="16">
    <source>
        <dbReference type="EMBL" id="KAJ8043712.1"/>
    </source>
</evidence>
<keyword evidence="17" id="KW-1185">Reference proteome</keyword>
<evidence type="ECO:0000259" key="14">
    <source>
        <dbReference type="Pfam" id="PF00852"/>
    </source>
</evidence>
<keyword evidence="7" id="KW-0735">Signal-anchor</keyword>
<evidence type="ECO:0000256" key="2">
    <source>
        <dbReference type="ARBA" id="ARBA00004922"/>
    </source>
</evidence>
<keyword evidence="6 12" id="KW-0812">Transmembrane</keyword>
<accession>A0A9Q1CE97</accession>
<evidence type="ECO:0000256" key="13">
    <source>
        <dbReference type="SAM" id="MobiDB-lite"/>
    </source>
</evidence>
<evidence type="ECO:0000256" key="12">
    <source>
        <dbReference type="RuleBase" id="RU003832"/>
    </source>
</evidence>
<gene>
    <name evidence="16" type="ORF">HOLleu_10922</name>
</gene>
<evidence type="ECO:0000256" key="6">
    <source>
        <dbReference type="ARBA" id="ARBA00022692"/>
    </source>
</evidence>
<reference evidence="16" key="1">
    <citation type="submission" date="2021-10" db="EMBL/GenBank/DDBJ databases">
        <title>Tropical sea cucumber genome reveals ecological adaptation and Cuvierian tubules defense mechanism.</title>
        <authorList>
            <person name="Chen T."/>
        </authorList>
    </citation>
    <scope>NUCLEOTIDE SEQUENCE</scope>
    <source>
        <strain evidence="16">Nanhai2018</strain>
        <tissue evidence="16">Muscle</tissue>
    </source>
</reference>
<dbReference type="GO" id="GO:0008417">
    <property type="term" value="F:fucosyltransferase activity"/>
    <property type="evidence" value="ECO:0007669"/>
    <property type="project" value="InterPro"/>
</dbReference>
<evidence type="ECO:0000256" key="4">
    <source>
        <dbReference type="ARBA" id="ARBA00022676"/>
    </source>
</evidence>
<dbReference type="EMBL" id="JAIZAY010000004">
    <property type="protein sequence ID" value="KAJ8043712.1"/>
    <property type="molecule type" value="Genomic_DNA"/>
</dbReference>
<keyword evidence="5 12" id="KW-0808">Transferase</keyword>
<evidence type="ECO:0000256" key="1">
    <source>
        <dbReference type="ARBA" id="ARBA00004323"/>
    </source>
</evidence>
<comment type="pathway">
    <text evidence="2">Protein modification; protein glycosylation.</text>
</comment>
<evidence type="ECO:0000256" key="7">
    <source>
        <dbReference type="ARBA" id="ARBA00022968"/>
    </source>
</evidence>
<feature type="domain" description="Fucosyltransferase N-terminal" evidence="15">
    <location>
        <begin position="165"/>
        <end position="255"/>
    </location>
</feature>
<dbReference type="InterPro" id="IPR055270">
    <property type="entry name" value="Glyco_tran_10_C"/>
</dbReference>
<proteinExistence type="inferred from homology"/>
<dbReference type="Pfam" id="PF00852">
    <property type="entry name" value="Glyco_transf_10"/>
    <property type="match status" value="1"/>
</dbReference>